<name>A0A1U9LII1_9PROT</name>
<organism evidence="1 2">
    <name type="scientific">Acetobacter persici</name>
    <dbReference type="NCBI Taxonomy" id="1076596"/>
    <lineage>
        <taxon>Bacteria</taxon>
        <taxon>Pseudomonadati</taxon>
        <taxon>Pseudomonadota</taxon>
        <taxon>Alphaproteobacteria</taxon>
        <taxon>Acetobacterales</taxon>
        <taxon>Acetobacteraceae</taxon>
        <taxon>Acetobacter</taxon>
    </lineage>
</organism>
<accession>A0A1U9LII1</accession>
<gene>
    <name evidence="1" type="ORF">A0U91_14645</name>
</gene>
<proteinExistence type="predicted"/>
<dbReference type="AlphaFoldDB" id="A0A1U9LII1"/>
<evidence type="ECO:0000313" key="1">
    <source>
        <dbReference type="EMBL" id="AQT06263.1"/>
    </source>
</evidence>
<dbReference type="Proteomes" id="UP000189055">
    <property type="component" value="Plasmid pAC1084_1"/>
</dbReference>
<geneLocation type="plasmid" evidence="2">
    <name>pac1084_1</name>
</geneLocation>
<keyword evidence="1" id="KW-0614">Plasmid</keyword>
<protein>
    <submittedName>
        <fullName evidence="1">Uncharacterized protein</fullName>
    </submittedName>
</protein>
<evidence type="ECO:0000313" key="2">
    <source>
        <dbReference type="Proteomes" id="UP000189055"/>
    </source>
</evidence>
<sequence length="210" mass="23182">MPSTVSNESALKDKLFSFVRENSIPFSIRESDLYLKDSPALGDFLKELGVSPAISSRFKSELSGNMAWELSFWGDKVRYQQIADVEMSRPDSSGTLSPTSFAAYGPNFSLSDIGDFSRIKIAPKDGAFAISPDMVGLVSITLDKVPSNSKDTTWSVRDILWDDGTACDNYTIKFEGDTLSPETLKAAIETYDLQPLPEDWNPEPDEGMEP</sequence>
<dbReference type="EMBL" id="CP014688">
    <property type="protein sequence ID" value="AQT06263.1"/>
    <property type="molecule type" value="Genomic_DNA"/>
</dbReference>
<dbReference type="RefSeq" id="WP_077931896.1">
    <property type="nucleotide sequence ID" value="NZ_CP014688.1"/>
</dbReference>
<reference evidence="1 2" key="1">
    <citation type="submission" date="2016-03" db="EMBL/GenBank/DDBJ databases">
        <title>Acetic acid bacteria sequencing.</title>
        <authorList>
            <person name="Brandt J."/>
            <person name="Jakob F."/>
            <person name="Vogel R.F."/>
        </authorList>
    </citation>
    <scope>NUCLEOTIDE SEQUENCE [LARGE SCALE GENOMIC DNA]</scope>
    <source>
        <strain evidence="1 2">TMW2.1084</strain>
        <plasmid evidence="2">pac1084_1</plasmid>
    </source>
</reference>
<dbReference type="KEGG" id="aper:A0U91_14645"/>